<evidence type="ECO:0000313" key="2">
    <source>
        <dbReference type="EMBL" id="OXA60869.1"/>
    </source>
</evidence>
<evidence type="ECO:0000313" key="3">
    <source>
        <dbReference type="Proteomes" id="UP000198287"/>
    </source>
</evidence>
<comment type="caution">
    <text evidence="2">The sequence shown here is derived from an EMBL/GenBank/DDBJ whole genome shotgun (WGS) entry which is preliminary data.</text>
</comment>
<proteinExistence type="predicted"/>
<protein>
    <submittedName>
        <fullName evidence="2">Uncharacterized protein</fullName>
    </submittedName>
</protein>
<dbReference type="EMBL" id="LNIX01000002">
    <property type="protein sequence ID" value="OXA60869.1"/>
    <property type="molecule type" value="Genomic_DNA"/>
</dbReference>
<dbReference type="AlphaFoldDB" id="A0A226ETL6"/>
<evidence type="ECO:0000256" key="1">
    <source>
        <dbReference type="SAM" id="MobiDB-lite"/>
    </source>
</evidence>
<feature type="region of interest" description="Disordered" evidence="1">
    <location>
        <begin position="187"/>
        <end position="211"/>
    </location>
</feature>
<reference evidence="2 3" key="1">
    <citation type="submission" date="2015-12" db="EMBL/GenBank/DDBJ databases">
        <title>The genome of Folsomia candida.</title>
        <authorList>
            <person name="Faddeeva A."/>
            <person name="Derks M.F."/>
            <person name="Anvar Y."/>
            <person name="Smit S."/>
            <person name="Van Straalen N."/>
            <person name="Roelofs D."/>
        </authorList>
    </citation>
    <scope>NUCLEOTIDE SEQUENCE [LARGE SCALE GENOMIC DNA]</scope>
    <source>
        <strain evidence="2 3">VU population</strain>
        <tissue evidence="2">Whole body</tissue>
    </source>
</reference>
<feature type="compositionally biased region" description="Basic and acidic residues" evidence="1">
    <location>
        <begin position="189"/>
        <end position="208"/>
    </location>
</feature>
<organism evidence="2 3">
    <name type="scientific">Folsomia candida</name>
    <name type="common">Springtail</name>
    <dbReference type="NCBI Taxonomy" id="158441"/>
    <lineage>
        <taxon>Eukaryota</taxon>
        <taxon>Metazoa</taxon>
        <taxon>Ecdysozoa</taxon>
        <taxon>Arthropoda</taxon>
        <taxon>Hexapoda</taxon>
        <taxon>Collembola</taxon>
        <taxon>Entomobryomorpha</taxon>
        <taxon>Isotomoidea</taxon>
        <taxon>Isotomidae</taxon>
        <taxon>Proisotominae</taxon>
        <taxon>Folsomia</taxon>
    </lineage>
</organism>
<accession>A0A226ETL6</accession>
<sequence>MESDANSTKSIKTYVDLSDSDDENVFTVCSRKRKALPIVSSDESESEDEEDDGDDILDRSSPDPQPESSSDMTADLDLPQNFHLRRYGRLSWNLRELERREELIDWLKEVEKNPSAGMAAFDPRREELELAANWRQEDREHKEVYFDIHIKGSRVKGYWVLKADGKRNVLSSYYGLVMRGNVSQTTDNKNAEYRDPEHPLHDVIKDSNRTSNEAKPPMDIIYAASLIHPDNMGVDLWETIKTIESVQVGNKFEDYIGKYNGDRGHFSIRTSNFSPKGSNQEIFNRTVDSNDPCYCIEKKVILCDSTYTKEIGEGFLMAYGQKYNKIHGVERYIITETSTPPSDLIKKAHKYVVDGVPMFEFVEDEDLDRSSPPLWATLDQVTTLPYTICKKDLIIRYDPNFPDDKRHYKTFKNFDRLVEEFGYPPEEYFVTVDGSRDHLRY</sequence>
<keyword evidence="3" id="KW-1185">Reference proteome</keyword>
<feature type="compositionally biased region" description="Acidic residues" evidence="1">
    <location>
        <begin position="42"/>
        <end position="55"/>
    </location>
</feature>
<gene>
    <name evidence="2" type="ORF">Fcan01_06116</name>
</gene>
<dbReference type="Proteomes" id="UP000198287">
    <property type="component" value="Unassembled WGS sequence"/>
</dbReference>
<name>A0A226ETL6_FOLCA</name>
<feature type="region of interest" description="Disordered" evidence="1">
    <location>
        <begin position="37"/>
        <end position="76"/>
    </location>
</feature>